<gene>
    <name evidence="1" type="ORF">FRUB_05707</name>
</gene>
<accession>A0A225DUI7</accession>
<keyword evidence="2" id="KW-1185">Reference proteome</keyword>
<proteinExistence type="predicted"/>
<sequence length="57" mass="6208">MIAADIPDKKILYYKGSLTDGQPLVVVRTADRFPAAIEILYRCGGTYMAAFSPAKAE</sequence>
<name>A0A225DUI7_9BACT</name>
<dbReference type="Proteomes" id="UP000214646">
    <property type="component" value="Unassembled WGS sequence"/>
</dbReference>
<dbReference type="EMBL" id="NIDE01000009">
    <property type="protein sequence ID" value="OWK39817.1"/>
    <property type="molecule type" value="Genomic_DNA"/>
</dbReference>
<protein>
    <submittedName>
        <fullName evidence="1">Uncharacterized protein</fullName>
    </submittedName>
</protein>
<reference evidence="2" key="1">
    <citation type="submission" date="2017-06" db="EMBL/GenBank/DDBJ databases">
        <title>Genome analysis of Fimbriiglobus ruber SP5, the first member of the order Planctomycetales with confirmed chitinolytic capability.</title>
        <authorList>
            <person name="Ravin N.V."/>
            <person name="Rakitin A.L."/>
            <person name="Ivanova A.A."/>
            <person name="Beletsky A.V."/>
            <person name="Kulichevskaya I.S."/>
            <person name="Mardanov A.V."/>
            <person name="Dedysh S.N."/>
        </authorList>
    </citation>
    <scope>NUCLEOTIDE SEQUENCE [LARGE SCALE GENOMIC DNA]</scope>
    <source>
        <strain evidence="2">SP5</strain>
    </source>
</reference>
<dbReference type="AlphaFoldDB" id="A0A225DUI7"/>
<evidence type="ECO:0000313" key="1">
    <source>
        <dbReference type="EMBL" id="OWK39817.1"/>
    </source>
</evidence>
<evidence type="ECO:0000313" key="2">
    <source>
        <dbReference type="Proteomes" id="UP000214646"/>
    </source>
</evidence>
<comment type="caution">
    <text evidence="1">The sequence shown here is derived from an EMBL/GenBank/DDBJ whole genome shotgun (WGS) entry which is preliminary data.</text>
</comment>
<organism evidence="1 2">
    <name type="scientific">Fimbriiglobus ruber</name>
    <dbReference type="NCBI Taxonomy" id="1908690"/>
    <lineage>
        <taxon>Bacteria</taxon>
        <taxon>Pseudomonadati</taxon>
        <taxon>Planctomycetota</taxon>
        <taxon>Planctomycetia</taxon>
        <taxon>Gemmatales</taxon>
        <taxon>Gemmataceae</taxon>
        <taxon>Fimbriiglobus</taxon>
    </lineage>
</organism>